<sequence>MFKAFFEAIQFLFVDILFKPLDLLRHLELKSWYGWWISNGVSWILMGICAYYTVYWIKQLQLHKENGEENQDTTAHSFLNK</sequence>
<feature type="transmembrane region" description="Helical" evidence="1">
    <location>
        <begin position="33"/>
        <end position="54"/>
    </location>
</feature>
<gene>
    <name evidence="2" type="ORF">HYN49_03665</name>
</gene>
<dbReference type="AlphaFoldDB" id="A0A2S1SL90"/>
<evidence type="ECO:0000313" key="2">
    <source>
        <dbReference type="EMBL" id="AWI27173.1"/>
    </source>
</evidence>
<keyword evidence="1" id="KW-0812">Transmembrane</keyword>
<keyword evidence="2" id="KW-0328">Glycosyltransferase</keyword>
<reference evidence="2 3" key="1">
    <citation type="submission" date="2018-05" db="EMBL/GenBank/DDBJ databases">
        <title>Genome sequencing of Flavobacterium sp. HYN0049.</title>
        <authorList>
            <person name="Yi H."/>
            <person name="Baek C."/>
        </authorList>
    </citation>
    <scope>NUCLEOTIDE SEQUENCE [LARGE SCALE GENOMIC DNA]</scope>
    <source>
        <strain evidence="2 3">HYN0049</strain>
    </source>
</reference>
<dbReference type="InterPro" id="IPR045922">
    <property type="entry name" value="DUF6341"/>
</dbReference>
<keyword evidence="1" id="KW-0472">Membrane</keyword>
<keyword evidence="3" id="KW-1185">Reference proteome</keyword>
<dbReference type="EMBL" id="CP029187">
    <property type="protein sequence ID" value="AWI27173.1"/>
    <property type="molecule type" value="Genomic_DNA"/>
</dbReference>
<name>A0A2S1SL90_9FLAO</name>
<dbReference type="KEGG" id="fpal:HYN49_03665"/>
<dbReference type="GO" id="GO:0016757">
    <property type="term" value="F:glycosyltransferase activity"/>
    <property type="evidence" value="ECO:0007669"/>
    <property type="project" value="UniProtKB-KW"/>
</dbReference>
<dbReference type="OrthoDB" id="1467828at2"/>
<evidence type="ECO:0000313" key="3">
    <source>
        <dbReference type="Proteomes" id="UP000244937"/>
    </source>
</evidence>
<proteinExistence type="predicted"/>
<evidence type="ECO:0000256" key="1">
    <source>
        <dbReference type="SAM" id="Phobius"/>
    </source>
</evidence>
<accession>A0A2S1SL90</accession>
<protein>
    <submittedName>
        <fullName evidence="2">Uracil phosphoribosyltransferase</fullName>
    </submittedName>
</protein>
<dbReference type="Proteomes" id="UP000244937">
    <property type="component" value="Chromosome"/>
</dbReference>
<keyword evidence="2" id="KW-0808">Transferase</keyword>
<keyword evidence="1" id="KW-1133">Transmembrane helix</keyword>
<dbReference type="RefSeq" id="WP_108904941.1">
    <property type="nucleotide sequence ID" value="NZ_CP029187.1"/>
</dbReference>
<dbReference type="Pfam" id="PF19868">
    <property type="entry name" value="DUF6341"/>
    <property type="match status" value="1"/>
</dbReference>
<organism evidence="2 3">
    <name type="scientific">Flavobacterium pallidum</name>
    <dbReference type="NCBI Taxonomy" id="2172098"/>
    <lineage>
        <taxon>Bacteria</taxon>
        <taxon>Pseudomonadati</taxon>
        <taxon>Bacteroidota</taxon>
        <taxon>Flavobacteriia</taxon>
        <taxon>Flavobacteriales</taxon>
        <taxon>Flavobacteriaceae</taxon>
        <taxon>Flavobacterium</taxon>
    </lineage>
</organism>